<protein>
    <recommendedName>
        <fullName evidence="4">tRNA ligase phosphodiesterase domain-containing protein</fullName>
    </recommendedName>
</protein>
<dbReference type="InterPro" id="IPR027417">
    <property type="entry name" value="P-loop_NTPase"/>
</dbReference>
<dbReference type="InterPro" id="IPR026302">
    <property type="entry name" value="NEDD4-bd_p2"/>
</dbReference>
<reference evidence="2 3" key="1">
    <citation type="journal article" date="2013" name="PLoS Genet.">
        <title>Distinctive expansion of potential virulence genes in the genome of the oomycete fish pathogen Saprolegnia parasitica.</title>
        <authorList>
            <person name="Jiang R.H."/>
            <person name="de Bruijn I."/>
            <person name="Haas B.J."/>
            <person name="Belmonte R."/>
            <person name="Lobach L."/>
            <person name="Christie J."/>
            <person name="van den Ackerveken G."/>
            <person name="Bottin A."/>
            <person name="Bulone V."/>
            <person name="Diaz-Moreno S.M."/>
            <person name="Dumas B."/>
            <person name="Fan L."/>
            <person name="Gaulin E."/>
            <person name="Govers F."/>
            <person name="Grenville-Briggs L.J."/>
            <person name="Horner N.R."/>
            <person name="Levin J.Z."/>
            <person name="Mammella M."/>
            <person name="Meijer H.J."/>
            <person name="Morris P."/>
            <person name="Nusbaum C."/>
            <person name="Oome S."/>
            <person name="Phillips A.J."/>
            <person name="van Rooyen D."/>
            <person name="Rzeszutek E."/>
            <person name="Saraiva M."/>
            <person name="Secombes C.J."/>
            <person name="Seidl M.F."/>
            <person name="Snel B."/>
            <person name="Stassen J.H."/>
            <person name="Sykes S."/>
            <person name="Tripathy S."/>
            <person name="van den Berg H."/>
            <person name="Vega-Arreguin J.C."/>
            <person name="Wawra S."/>
            <person name="Young S.K."/>
            <person name="Zeng Q."/>
            <person name="Dieguez-Uribeondo J."/>
            <person name="Russ C."/>
            <person name="Tyler B.M."/>
            <person name="van West P."/>
        </authorList>
    </citation>
    <scope>NUCLEOTIDE SEQUENCE [LARGE SCALE GENOMIC DNA]</scope>
    <source>
        <strain evidence="2 3">CBS 223.65</strain>
    </source>
</reference>
<feature type="region of interest" description="Disordered" evidence="1">
    <location>
        <begin position="1"/>
        <end position="20"/>
    </location>
</feature>
<dbReference type="CDD" id="cd01983">
    <property type="entry name" value="SIMIBI"/>
    <property type="match status" value="1"/>
</dbReference>
<dbReference type="KEGG" id="spar:SPRG_06170"/>
<accession>A0A067CEE0</accession>
<dbReference type="PANTHER" id="PTHR13308">
    <property type="entry name" value="NEDD4-BINDING PROTEIN 2-LIKE 1"/>
    <property type="match status" value="1"/>
</dbReference>
<dbReference type="OMA" id="LWEYEAY"/>
<proteinExistence type="predicted"/>
<organism evidence="2 3">
    <name type="scientific">Saprolegnia parasitica (strain CBS 223.65)</name>
    <dbReference type="NCBI Taxonomy" id="695850"/>
    <lineage>
        <taxon>Eukaryota</taxon>
        <taxon>Sar</taxon>
        <taxon>Stramenopiles</taxon>
        <taxon>Oomycota</taxon>
        <taxon>Saprolegniomycetes</taxon>
        <taxon>Saprolegniales</taxon>
        <taxon>Saprolegniaceae</taxon>
        <taxon>Saprolegnia</taxon>
    </lineage>
</organism>
<dbReference type="OrthoDB" id="3231855at2759"/>
<name>A0A067CEE0_SAPPC</name>
<dbReference type="Pfam" id="PF13671">
    <property type="entry name" value="AAA_33"/>
    <property type="match status" value="1"/>
</dbReference>
<sequence length="685" mass="74638">MAKGDKRESKKARSGSVEKLAVATPNEPAKQRVYVQLRFDDPALVAYASSVRQQWQTTTQWSADVAVTPAIVLVEADVSSDTQLHALQSLLASYAMPMPAIDASCRLQVQNSPNVAGKRLSLTLQFSDVFKTFLAKTGNTLQLKLQSLGIKSTLKCELGKKGPRDAILWALDETSPRKTLQNEIQETNRQPFTTPVALSTLMVSTPNAILSIAAHVSFTSHQVVILRGLPGSGKSTLSRRVLAMATAADATNVLCSADLCFESPGGYYYEKSKLGDAHTACKEAFHAALADKVAVIVVDNTHSQLWEYEAYVTGALEAAYAVTVLEVQCDDMAMAQRMMYRNSHGVSFDVIARMHQRWEAHVHALTRHVLLPPVFTTSDNRRALPLLLTETNDVYIAAVFLTPTSKAKLLERISPKHKTIVAEHMTLAFQPSTAYTDALPLGAPCRLRVLAEYADARGHCVRVEWASTPVPTEGQRVLHVTVSFEPDVSAVYSNDLLADANASIVDVTSENLILDGVVGLALRPQSGPRWAKPQLLELPAGVPEARRHRQLTLLRSPSDTAPDIDGIISTLERVAERGNHLAVHAPSSLVKQLEARGIVFHTALDTRHPWPQSVQTLLGTTLHSITNVVVVVTTNVDVETLPSTSVPIAVHATSSTAALPSLSRRVFDAEILAHVRVAWSRVRPR</sequence>
<dbReference type="STRING" id="695850.A0A067CEE0"/>
<evidence type="ECO:0008006" key="4">
    <source>
        <dbReference type="Google" id="ProtNLM"/>
    </source>
</evidence>
<dbReference type="Gene3D" id="3.40.50.300">
    <property type="entry name" value="P-loop containing nucleotide triphosphate hydrolases"/>
    <property type="match status" value="1"/>
</dbReference>
<evidence type="ECO:0000313" key="2">
    <source>
        <dbReference type="EMBL" id="KDO29114.1"/>
    </source>
</evidence>
<dbReference type="RefSeq" id="XP_012200280.1">
    <property type="nucleotide sequence ID" value="XM_012344890.1"/>
</dbReference>
<dbReference type="Proteomes" id="UP000030745">
    <property type="component" value="Unassembled WGS sequence"/>
</dbReference>
<keyword evidence="3" id="KW-1185">Reference proteome</keyword>
<evidence type="ECO:0000313" key="3">
    <source>
        <dbReference type="Proteomes" id="UP000030745"/>
    </source>
</evidence>
<gene>
    <name evidence="2" type="ORF">SPRG_06170</name>
</gene>
<evidence type="ECO:0000256" key="1">
    <source>
        <dbReference type="SAM" id="MobiDB-lite"/>
    </source>
</evidence>
<dbReference type="GeneID" id="24128530"/>
<dbReference type="EMBL" id="KK583208">
    <property type="protein sequence ID" value="KDO29114.1"/>
    <property type="molecule type" value="Genomic_DNA"/>
</dbReference>
<dbReference type="VEuPathDB" id="FungiDB:SPRG_06170"/>
<dbReference type="SUPFAM" id="SSF52540">
    <property type="entry name" value="P-loop containing nucleoside triphosphate hydrolases"/>
    <property type="match status" value="1"/>
</dbReference>
<dbReference type="PANTHER" id="PTHR13308:SF40">
    <property type="entry name" value="NEDD4-BINDING PROTEIN 2-LIKE 1"/>
    <property type="match status" value="1"/>
</dbReference>
<dbReference type="AlphaFoldDB" id="A0A067CEE0"/>